<dbReference type="RefSeq" id="WP_095989721.1">
    <property type="nucleotide sequence ID" value="NZ_CP022098.1"/>
</dbReference>
<reference evidence="7 8" key="1">
    <citation type="submission" date="2017-06" db="EMBL/GenBank/DDBJ databases">
        <title>Sequencing and comparative analysis of myxobacterial genomes.</title>
        <authorList>
            <person name="Rupp O."/>
            <person name="Goesmann A."/>
            <person name="Sogaard-Andersen L."/>
        </authorList>
    </citation>
    <scope>NUCLEOTIDE SEQUENCE [LARGE SCALE GENOMIC DNA]</scope>
    <source>
        <strain evidence="7 8">DSM 52655</strain>
    </source>
</reference>
<evidence type="ECO:0000256" key="1">
    <source>
        <dbReference type="ARBA" id="ARBA00006787"/>
    </source>
</evidence>
<feature type="binding site" evidence="5">
    <location>
        <position position="469"/>
    </location>
    <ligand>
        <name>Fe cation</name>
        <dbReference type="ChEBI" id="CHEBI:24875"/>
        <note>catalytic</note>
    </ligand>
</feature>
<keyword evidence="4 5" id="KW-0408">Iron</keyword>
<feature type="binding site" evidence="5">
    <location>
        <position position="172"/>
    </location>
    <ligand>
        <name>Fe cation</name>
        <dbReference type="ChEBI" id="CHEBI:24875"/>
        <note>catalytic</note>
    </ligand>
</feature>
<dbReference type="PANTHER" id="PTHR10543:SF89">
    <property type="entry name" value="CAROTENOID 9,10(9',10')-CLEAVAGE DIOXYGENASE 1"/>
    <property type="match status" value="1"/>
</dbReference>
<dbReference type="Pfam" id="PF03055">
    <property type="entry name" value="RPE65"/>
    <property type="match status" value="1"/>
</dbReference>
<dbReference type="InterPro" id="IPR004294">
    <property type="entry name" value="Carotenoid_Oase"/>
</dbReference>
<dbReference type="GO" id="GO:0046872">
    <property type="term" value="F:metal ion binding"/>
    <property type="evidence" value="ECO:0007669"/>
    <property type="project" value="UniProtKB-KW"/>
</dbReference>
<dbReference type="EMBL" id="CP022098">
    <property type="protein sequence ID" value="ATB42117.1"/>
    <property type="molecule type" value="Genomic_DNA"/>
</dbReference>
<feature type="binding site" evidence="5">
    <location>
        <position position="288"/>
    </location>
    <ligand>
        <name>Fe cation</name>
        <dbReference type="ChEBI" id="CHEBI:24875"/>
        <note>catalytic</note>
    </ligand>
</feature>
<evidence type="ECO:0000256" key="2">
    <source>
        <dbReference type="ARBA" id="ARBA00022723"/>
    </source>
</evidence>
<dbReference type="Proteomes" id="UP000217257">
    <property type="component" value="Chromosome"/>
</dbReference>
<evidence type="ECO:0000256" key="4">
    <source>
        <dbReference type="ARBA" id="ARBA00023004"/>
    </source>
</evidence>
<proteinExistence type="inferred from homology"/>
<feature type="compositionally biased region" description="Polar residues" evidence="6">
    <location>
        <begin position="1"/>
        <end position="12"/>
    </location>
</feature>
<feature type="region of interest" description="Disordered" evidence="6">
    <location>
        <begin position="1"/>
        <end position="22"/>
    </location>
</feature>
<evidence type="ECO:0000256" key="5">
    <source>
        <dbReference type="PIRSR" id="PIRSR604294-1"/>
    </source>
</evidence>
<comment type="cofactor">
    <cofactor evidence="5">
        <name>Fe(2+)</name>
        <dbReference type="ChEBI" id="CHEBI:29033"/>
    </cofactor>
    <text evidence="5">Binds 1 Fe(2+) ion per subunit.</text>
</comment>
<dbReference type="PANTHER" id="PTHR10543">
    <property type="entry name" value="BETA-CAROTENE DIOXYGENASE"/>
    <property type="match status" value="1"/>
</dbReference>
<dbReference type="GO" id="GO:0010436">
    <property type="term" value="F:carotenoid dioxygenase activity"/>
    <property type="evidence" value="ECO:0007669"/>
    <property type="project" value="TreeGrafter"/>
</dbReference>
<dbReference type="GO" id="GO:0016121">
    <property type="term" value="P:carotene catabolic process"/>
    <property type="evidence" value="ECO:0007669"/>
    <property type="project" value="TreeGrafter"/>
</dbReference>
<evidence type="ECO:0000256" key="3">
    <source>
        <dbReference type="ARBA" id="ARBA00023002"/>
    </source>
</evidence>
<keyword evidence="3" id="KW-0560">Oxidoreductase</keyword>
<sequence length="481" mass="53308">MTRTAMKQSSAQPGWRGTFRDLTKDQGFQPLRVEGKLPEDLRGTLRRVGSMTFGVGAERYGHWFDGDGGVMAVRFDGSGARGAARVIDTPGLRAGRAAGRILGGGYGTGSSPWRRLRHGAQKRNAANTSVLEWNGRIFALYEGGLPTELSPEDLRWLGETDLGVILTNFSAHPHRVPGREATYNFGMRYGRVTTLELYELPDSGGARHLGQVPLPGPTMIHDFIATERHLVFFVTPLRLDVFKMLLGVGYYSRNLEWRPELGTQVLVVPLDDLANPVRIETEPLFTWHFANAYEREGSVVVDYVRYPDFGTNTWLRELTHGVPTMPSQGRLHRATLDLKARTFRTEERLALSSEFPRVAPRVETREHRYLYLSVHSGPAAQRGPHDAVAKVDMTTGREERFALGSEPYPTEPVFVPRAGAIEEDDGYVLTQVYDAPSGLTHVAVLDARHPGAEPLARAWFEHAIPITFHGGFTPAPSSSGS</sequence>
<gene>
    <name evidence="7" type="ORF">CYFUS_007594</name>
</gene>
<evidence type="ECO:0000313" key="8">
    <source>
        <dbReference type="Proteomes" id="UP000217257"/>
    </source>
</evidence>
<accession>A0A250JF58</accession>
<evidence type="ECO:0000313" key="7">
    <source>
        <dbReference type="EMBL" id="ATB42117.1"/>
    </source>
</evidence>
<name>A0A250JF58_9BACT</name>
<protein>
    <submittedName>
        <fullName evidence="7">Uncharacterized protein</fullName>
    </submittedName>
</protein>
<dbReference type="AlphaFoldDB" id="A0A250JF58"/>
<keyword evidence="2 5" id="KW-0479">Metal-binding</keyword>
<feature type="binding site" evidence="5">
    <location>
        <position position="221"/>
    </location>
    <ligand>
        <name>Fe cation</name>
        <dbReference type="ChEBI" id="CHEBI:24875"/>
        <note>catalytic</note>
    </ligand>
</feature>
<comment type="similarity">
    <text evidence="1">Belongs to the carotenoid oxygenase family.</text>
</comment>
<evidence type="ECO:0000256" key="6">
    <source>
        <dbReference type="SAM" id="MobiDB-lite"/>
    </source>
</evidence>
<dbReference type="KEGG" id="cfus:CYFUS_007594"/>
<organism evidence="7 8">
    <name type="scientific">Cystobacter fuscus</name>
    <dbReference type="NCBI Taxonomy" id="43"/>
    <lineage>
        <taxon>Bacteria</taxon>
        <taxon>Pseudomonadati</taxon>
        <taxon>Myxococcota</taxon>
        <taxon>Myxococcia</taxon>
        <taxon>Myxococcales</taxon>
        <taxon>Cystobacterineae</taxon>
        <taxon>Archangiaceae</taxon>
        <taxon>Cystobacter</taxon>
    </lineage>
</organism>